<comment type="subcellular location">
    <subcellularLocation>
        <location evidence="1">Cell membrane</location>
        <topology evidence="1">Multi-pass membrane protein</topology>
    </subcellularLocation>
</comment>
<keyword evidence="6" id="KW-0325">Glycoprotein</keyword>
<dbReference type="PANTHER" id="PTHR20766:SF0">
    <property type="entry name" value="LARGE NEUTRAL AMINO ACIDS TRANSPORTER SMALL SUBUNIT 3"/>
    <property type="match status" value="1"/>
</dbReference>
<keyword evidence="9" id="KW-1185">Reference proteome</keyword>
<organism evidence="8 9">
    <name type="scientific">Characodon lateralis</name>
    <dbReference type="NCBI Taxonomy" id="208331"/>
    <lineage>
        <taxon>Eukaryota</taxon>
        <taxon>Metazoa</taxon>
        <taxon>Chordata</taxon>
        <taxon>Craniata</taxon>
        <taxon>Vertebrata</taxon>
        <taxon>Euteleostomi</taxon>
        <taxon>Actinopterygii</taxon>
        <taxon>Neopterygii</taxon>
        <taxon>Teleostei</taxon>
        <taxon>Neoteleostei</taxon>
        <taxon>Acanthomorphata</taxon>
        <taxon>Ovalentaria</taxon>
        <taxon>Atherinomorphae</taxon>
        <taxon>Cyprinodontiformes</taxon>
        <taxon>Goodeidae</taxon>
        <taxon>Characodon</taxon>
    </lineage>
</organism>
<evidence type="ECO:0000256" key="3">
    <source>
        <dbReference type="ARBA" id="ARBA00022692"/>
    </source>
</evidence>
<keyword evidence="4 7" id="KW-1133">Transmembrane helix</keyword>
<dbReference type="Proteomes" id="UP001352852">
    <property type="component" value="Unassembled WGS sequence"/>
</dbReference>
<gene>
    <name evidence="8" type="ORF">CHARACLAT_028844</name>
</gene>
<evidence type="ECO:0000256" key="4">
    <source>
        <dbReference type="ARBA" id="ARBA00022989"/>
    </source>
</evidence>
<feature type="transmembrane region" description="Helical" evidence="7">
    <location>
        <begin position="71"/>
        <end position="91"/>
    </location>
</feature>
<dbReference type="EMBL" id="JAHUTJ010061309">
    <property type="protein sequence ID" value="MED6288663.1"/>
    <property type="molecule type" value="Genomic_DNA"/>
</dbReference>
<evidence type="ECO:0000256" key="6">
    <source>
        <dbReference type="ARBA" id="ARBA00023180"/>
    </source>
</evidence>
<evidence type="ECO:0000256" key="2">
    <source>
        <dbReference type="ARBA" id="ARBA00022475"/>
    </source>
</evidence>
<accession>A0ABU7EN59</accession>
<reference evidence="8 9" key="1">
    <citation type="submission" date="2021-06" db="EMBL/GenBank/DDBJ databases">
        <authorList>
            <person name="Palmer J.M."/>
        </authorList>
    </citation>
    <scope>NUCLEOTIDE SEQUENCE [LARGE SCALE GENOMIC DNA]</scope>
    <source>
        <strain evidence="8 9">CL_MEX2019</strain>
        <tissue evidence="8">Muscle</tissue>
    </source>
</reference>
<dbReference type="PANTHER" id="PTHR20766">
    <property type="entry name" value="LARGE NEUTRAL AMINO ACIDS TRANSPORTER SMALL SUBUNIT 4-LIKE ISOFORM X1"/>
    <property type="match status" value="1"/>
</dbReference>
<evidence type="ECO:0000313" key="8">
    <source>
        <dbReference type="EMBL" id="MED6288663.1"/>
    </source>
</evidence>
<name>A0ABU7EN59_9TELE</name>
<keyword evidence="5 7" id="KW-0472">Membrane</keyword>
<sequence>MGCESSILNRNVKRYTVTGHRQTPQSPAQLPNMFGNIRSTILSLMIGSYASSAVTFPGIKLIYDLGVSFRLIMWVWTGMACTVFFNCFLNWPGESFPAPEDTRYTFLQRAVVDADGCGQERSPVAICLTADLKKPLTEDTLLLYDNLMKRRLRVLHNVLHFMKNTSLSNDLQRFQSSPQNRTSLLY</sequence>
<protein>
    <submittedName>
        <fullName evidence="8">Uncharacterized protein</fullName>
    </submittedName>
</protein>
<comment type="caution">
    <text evidence="8">The sequence shown here is derived from an EMBL/GenBank/DDBJ whole genome shotgun (WGS) entry which is preliminary data.</text>
</comment>
<evidence type="ECO:0000313" key="9">
    <source>
        <dbReference type="Proteomes" id="UP001352852"/>
    </source>
</evidence>
<keyword evidence="3 7" id="KW-0812">Transmembrane</keyword>
<keyword evidence="2" id="KW-1003">Cell membrane</keyword>
<evidence type="ECO:0000256" key="7">
    <source>
        <dbReference type="SAM" id="Phobius"/>
    </source>
</evidence>
<feature type="transmembrane region" description="Helical" evidence="7">
    <location>
        <begin position="40"/>
        <end position="59"/>
    </location>
</feature>
<proteinExistence type="predicted"/>
<evidence type="ECO:0000256" key="5">
    <source>
        <dbReference type="ARBA" id="ARBA00023136"/>
    </source>
</evidence>
<evidence type="ECO:0000256" key="1">
    <source>
        <dbReference type="ARBA" id="ARBA00004651"/>
    </source>
</evidence>